<evidence type="ECO:0000313" key="1">
    <source>
        <dbReference type="EMBL" id="GAI73024.1"/>
    </source>
</evidence>
<proteinExistence type="predicted"/>
<dbReference type="EMBL" id="BARW01012652">
    <property type="protein sequence ID" value="GAI73024.1"/>
    <property type="molecule type" value="Genomic_DNA"/>
</dbReference>
<sequence length="69" mass="7248">MTISNNVIQMRAIKLIAIAKGAGKIGNKSSVIIPSLTPNPPGAKITTKPVIQDKIYAADNVNIFEMGIG</sequence>
<organism evidence="1">
    <name type="scientific">marine sediment metagenome</name>
    <dbReference type="NCBI Taxonomy" id="412755"/>
    <lineage>
        <taxon>unclassified sequences</taxon>
        <taxon>metagenomes</taxon>
        <taxon>ecological metagenomes</taxon>
    </lineage>
</organism>
<name>X1SYY8_9ZZZZ</name>
<reference evidence="1" key="1">
    <citation type="journal article" date="2014" name="Front. Microbiol.">
        <title>High frequency of phylogenetically diverse reductive dehalogenase-homologous genes in deep subseafloor sedimentary metagenomes.</title>
        <authorList>
            <person name="Kawai M."/>
            <person name="Futagami T."/>
            <person name="Toyoda A."/>
            <person name="Takaki Y."/>
            <person name="Nishi S."/>
            <person name="Hori S."/>
            <person name="Arai W."/>
            <person name="Tsubouchi T."/>
            <person name="Morono Y."/>
            <person name="Uchiyama I."/>
            <person name="Ito T."/>
            <person name="Fujiyama A."/>
            <person name="Inagaki F."/>
            <person name="Takami H."/>
        </authorList>
    </citation>
    <scope>NUCLEOTIDE SEQUENCE</scope>
    <source>
        <strain evidence="1">Expedition CK06-06</strain>
    </source>
</reference>
<gene>
    <name evidence="1" type="ORF">S12H4_23700</name>
</gene>
<comment type="caution">
    <text evidence="1">The sequence shown here is derived from an EMBL/GenBank/DDBJ whole genome shotgun (WGS) entry which is preliminary data.</text>
</comment>
<accession>X1SYY8</accession>
<protein>
    <submittedName>
        <fullName evidence="1">Uncharacterized protein</fullName>
    </submittedName>
</protein>
<dbReference type="AlphaFoldDB" id="X1SYY8"/>